<keyword evidence="3" id="KW-1185">Reference proteome</keyword>
<organism evidence="2 3">
    <name type="scientific">Zizania palustris</name>
    <name type="common">Northern wild rice</name>
    <dbReference type="NCBI Taxonomy" id="103762"/>
    <lineage>
        <taxon>Eukaryota</taxon>
        <taxon>Viridiplantae</taxon>
        <taxon>Streptophyta</taxon>
        <taxon>Embryophyta</taxon>
        <taxon>Tracheophyta</taxon>
        <taxon>Spermatophyta</taxon>
        <taxon>Magnoliopsida</taxon>
        <taxon>Liliopsida</taxon>
        <taxon>Poales</taxon>
        <taxon>Poaceae</taxon>
        <taxon>BOP clade</taxon>
        <taxon>Oryzoideae</taxon>
        <taxon>Oryzeae</taxon>
        <taxon>Zizaniinae</taxon>
        <taxon>Zizania</taxon>
    </lineage>
</organism>
<proteinExistence type="predicted"/>
<feature type="domain" description="Squalene cyclase C-terminal" evidence="1">
    <location>
        <begin position="15"/>
        <end position="130"/>
    </location>
</feature>
<reference evidence="2" key="2">
    <citation type="submission" date="2021-02" db="EMBL/GenBank/DDBJ databases">
        <authorList>
            <person name="Kimball J.A."/>
            <person name="Haas M.W."/>
            <person name="Macchietto M."/>
            <person name="Kono T."/>
            <person name="Duquette J."/>
            <person name="Shao M."/>
        </authorList>
    </citation>
    <scope>NUCLEOTIDE SEQUENCE</scope>
    <source>
        <tissue evidence="2">Fresh leaf tissue</tissue>
    </source>
</reference>
<gene>
    <name evidence="2" type="ORF">GUJ93_ZPchr0011g28128</name>
</gene>
<dbReference type="GO" id="GO:0016104">
    <property type="term" value="P:triterpenoid biosynthetic process"/>
    <property type="evidence" value="ECO:0007669"/>
    <property type="project" value="InterPro"/>
</dbReference>
<dbReference type="PANTHER" id="PTHR11764">
    <property type="entry name" value="TERPENE CYCLASE/MUTASE FAMILY MEMBER"/>
    <property type="match status" value="1"/>
</dbReference>
<feature type="domain" description="Squalene cyclase C-terminal" evidence="1">
    <location>
        <begin position="133"/>
        <end position="229"/>
    </location>
</feature>
<comment type="caution">
    <text evidence="2">The sequence shown here is derived from an EMBL/GenBank/DDBJ whole genome shotgun (WGS) entry which is preliminary data.</text>
</comment>
<dbReference type="InterPro" id="IPR032696">
    <property type="entry name" value="SQ_cyclase_C"/>
</dbReference>
<reference evidence="2" key="1">
    <citation type="journal article" date="2021" name="bioRxiv">
        <title>Whole Genome Assembly and Annotation of Northern Wild Rice, Zizania palustris L., Supports a Whole Genome Duplication in the Zizania Genus.</title>
        <authorList>
            <person name="Haas M."/>
            <person name="Kono T."/>
            <person name="Macchietto M."/>
            <person name="Millas R."/>
            <person name="McGilp L."/>
            <person name="Shao M."/>
            <person name="Duquette J."/>
            <person name="Hirsch C.N."/>
            <person name="Kimball J."/>
        </authorList>
    </citation>
    <scope>NUCLEOTIDE SEQUENCE</scope>
    <source>
        <tissue evidence="2">Fresh leaf tissue</tissue>
    </source>
</reference>
<name>A0A8J5WHX9_ZIZPA</name>
<dbReference type="OrthoDB" id="1717038at2759"/>
<dbReference type="GO" id="GO:0016866">
    <property type="term" value="F:intramolecular transferase activity"/>
    <property type="evidence" value="ECO:0007669"/>
    <property type="project" value="InterPro"/>
</dbReference>
<dbReference type="EMBL" id="JAAALK010000081">
    <property type="protein sequence ID" value="KAG8089629.1"/>
    <property type="molecule type" value="Genomic_DNA"/>
</dbReference>
<protein>
    <recommendedName>
        <fullName evidence="1">Squalene cyclase C-terminal domain-containing protein</fullName>
    </recommendedName>
</protein>
<dbReference type="GO" id="GO:0005811">
    <property type="term" value="C:lipid droplet"/>
    <property type="evidence" value="ECO:0007669"/>
    <property type="project" value="InterPro"/>
</dbReference>
<evidence type="ECO:0000259" key="1">
    <source>
        <dbReference type="Pfam" id="PF13243"/>
    </source>
</evidence>
<evidence type="ECO:0000313" key="3">
    <source>
        <dbReference type="Proteomes" id="UP000729402"/>
    </source>
</evidence>
<dbReference type="Proteomes" id="UP000729402">
    <property type="component" value="Unassembled WGS sequence"/>
</dbReference>
<dbReference type="AlphaFoldDB" id="A0A8J5WHX9"/>
<dbReference type="PANTHER" id="PTHR11764:SF88">
    <property type="entry name" value="ACHILLEOL B SYNTHASE"/>
    <property type="match status" value="1"/>
</dbReference>
<dbReference type="InterPro" id="IPR018333">
    <property type="entry name" value="Squalene_cyclase"/>
</dbReference>
<evidence type="ECO:0000313" key="2">
    <source>
        <dbReference type="EMBL" id="KAG8089629.1"/>
    </source>
</evidence>
<accession>A0A8J5WHX9</accession>
<sequence>MLSRISAKLVGAPIKEQSLYDAIDCLLSFSNKDGTFSAFERKRTSSWIEIMNPSESLRNMIVDYPHVECTSSAIQGLILFRKLYPGYRDEDIENCIKNAVMFIENKQKNDGSWYATYGVCFTYGAFFAMKRISGWGEHYISTETEAYADAGRPHAVNTAWAMLALIYSGQTERDPTPLYRAARQLISMQLETGEFPQQEHVGCFTSNFLFNYPNYRNLFPIWALGEFRRRLTASKD</sequence>
<dbReference type="Pfam" id="PF13243">
    <property type="entry name" value="SQHop_cyclase_C"/>
    <property type="match status" value="2"/>
</dbReference>